<evidence type="ECO:0000256" key="9">
    <source>
        <dbReference type="ARBA" id="ARBA00047899"/>
    </source>
</evidence>
<dbReference type="InterPro" id="IPR016024">
    <property type="entry name" value="ARM-type_fold"/>
</dbReference>
<name>A0A9P0VVL7_9ASCO</name>
<comment type="catalytic activity">
    <reaction evidence="9">
        <text>L-threonyl-[protein] + ATP = O-phospho-L-threonyl-[protein] + ADP + H(+)</text>
        <dbReference type="Rhea" id="RHEA:46608"/>
        <dbReference type="Rhea" id="RHEA-COMP:11060"/>
        <dbReference type="Rhea" id="RHEA-COMP:11605"/>
        <dbReference type="ChEBI" id="CHEBI:15378"/>
        <dbReference type="ChEBI" id="CHEBI:30013"/>
        <dbReference type="ChEBI" id="CHEBI:30616"/>
        <dbReference type="ChEBI" id="CHEBI:61977"/>
        <dbReference type="ChEBI" id="CHEBI:456216"/>
        <dbReference type="EC" id="2.7.11.1"/>
    </reaction>
</comment>
<evidence type="ECO:0000313" key="15">
    <source>
        <dbReference type="EMBL" id="CAH2350398.1"/>
    </source>
</evidence>
<dbReference type="Gene3D" id="1.25.10.10">
    <property type="entry name" value="Leucine-rich Repeat Variant"/>
    <property type="match status" value="1"/>
</dbReference>
<dbReference type="GO" id="GO:0006623">
    <property type="term" value="P:protein targeting to vacuole"/>
    <property type="evidence" value="ECO:0007669"/>
    <property type="project" value="TreeGrafter"/>
</dbReference>
<proteinExistence type="predicted"/>
<evidence type="ECO:0000256" key="8">
    <source>
        <dbReference type="ARBA" id="ARBA00022840"/>
    </source>
</evidence>
<organism evidence="15 16">
    <name type="scientific">[Candida] railenensis</name>
    <dbReference type="NCBI Taxonomy" id="45579"/>
    <lineage>
        <taxon>Eukaryota</taxon>
        <taxon>Fungi</taxon>
        <taxon>Dikarya</taxon>
        <taxon>Ascomycota</taxon>
        <taxon>Saccharomycotina</taxon>
        <taxon>Pichiomycetes</taxon>
        <taxon>Debaryomycetaceae</taxon>
        <taxon>Kurtzmaniella</taxon>
    </lineage>
</organism>
<evidence type="ECO:0000256" key="10">
    <source>
        <dbReference type="ARBA" id="ARBA00048679"/>
    </source>
</evidence>
<dbReference type="SMART" id="SM00220">
    <property type="entry name" value="S_TKc"/>
    <property type="match status" value="1"/>
</dbReference>
<feature type="repeat" description="WD" evidence="12">
    <location>
        <begin position="1138"/>
        <end position="1179"/>
    </location>
</feature>
<evidence type="ECO:0000256" key="4">
    <source>
        <dbReference type="ARBA" id="ARBA00022679"/>
    </source>
</evidence>
<dbReference type="PANTHER" id="PTHR17583">
    <property type="entry name" value="PHOSPHOINOSITIDE 3-KINASE REGULATORY SUBUNIT 4"/>
    <property type="match status" value="1"/>
</dbReference>
<dbReference type="SUPFAM" id="SSF48371">
    <property type="entry name" value="ARM repeat"/>
    <property type="match status" value="1"/>
</dbReference>
<dbReference type="InterPro" id="IPR011009">
    <property type="entry name" value="Kinase-like_dom_sf"/>
</dbReference>
<dbReference type="Pfam" id="PF00069">
    <property type="entry name" value="Pkinase"/>
    <property type="match status" value="1"/>
</dbReference>
<evidence type="ECO:0000256" key="1">
    <source>
        <dbReference type="ARBA" id="ARBA00012513"/>
    </source>
</evidence>
<comment type="caution">
    <text evidence="15">The sequence shown here is derived from an EMBL/GenBank/DDBJ whole genome shotgun (WGS) entry which is preliminary data.</text>
</comment>
<evidence type="ECO:0000256" key="12">
    <source>
        <dbReference type="PROSITE-ProRule" id="PRU00221"/>
    </source>
</evidence>
<dbReference type="GO" id="GO:0045324">
    <property type="term" value="P:late endosome to vacuole transport"/>
    <property type="evidence" value="ECO:0007669"/>
    <property type="project" value="InterPro"/>
</dbReference>
<keyword evidence="6" id="KW-0547">Nucleotide-binding</keyword>
<gene>
    <name evidence="15" type="ORF">CLIB1423_01S09186</name>
</gene>
<dbReference type="Gene3D" id="1.10.510.10">
    <property type="entry name" value="Transferase(Phosphotransferase) domain 1"/>
    <property type="match status" value="1"/>
</dbReference>
<keyword evidence="8" id="KW-0067">ATP-binding</keyword>
<evidence type="ECO:0000256" key="7">
    <source>
        <dbReference type="ARBA" id="ARBA00022777"/>
    </source>
</evidence>
<accession>A0A9P0VVL7</accession>
<dbReference type="GO" id="GO:0071561">
    <property type="term" value="C:nucleus-vacuole junction"/>
    <property type="evidence" value="ECO:0007669"/>
    <property type="project" value="TreeGrafter"/>
</dbReference>
<dbReference type="GO" id="GO:0004674">
    <property type="term" value="F:protein serine/threonine kinase activity"/>
    <property type="evidence" value="ECO:0007669"/>
    <property type="project" value="UniProtKB-KW"/>
</dbReference>
<dbReference type="PROSITE" id="PS00109">
    <property type="entry name" value="PROTEIN_KINASE_TYR"/>
    <property type="match status" value="1"/>
</dbReference>
<dbReference type="PANTHER" id="PTHR17583:SF0">
    <property type="entry name" value="PHOSPHOINOSITIDE 3-KINASE REGULATORY SUBUNIT 4"/>
    <property type="match status" value="1"/>
</dbReference>
<dbReference type="SUPFAM" id="SSF50978">
    <property type="entry name" value="WD40 repeat-like"/>
    <property type="match status" value="1"/>
</dbReference>
<dbReference type="InterPro" id="IPR055231">
    <property type="entry name" value="2AA_helical"/>
</dbReference>
<protein>
    <recommendedName>
        <fullName evidence="1">non-specific serine/threonine protein kinase</fullName>
        <ecNumber evidence="1">2.7.11.1</ecNumber>
    </recommendedName>
</protein>
<keyword evidence="2" id="KW-0723">Serine/threonine-protein kinase</keyword>
<dbReference type="Pfam" id="PF22956">
    <property type="entry name" value="VPS15-like_hel"/>
    <property type="match status" value="1"/>
</dbReference>
<dbReference type="PROSITE" id="PS50011">
    <property type="entry name" value="PROTEIN_KINASE_DOM"/>
    <property type="match status" value="1"/>
</dbReference>
<dbReference type="OrthoDB" id="242910at2759"/>
<dbReference type="InterPro" id="IPR021133">
    <property type="entry name" value="HEAT_type_2"/>
</dbReference>
<feature type="repeat" description="WD" evidence="12">
    <location>
        <begin position="1477"/>
        <end position="1503"/>
    </location>
</feature>
<dbReference type="InterPro" id="IPR045162">
    <property type="entry name" value="Vps15-like"/>
</dbReference>
<evidence type="ECO:0000256" key="5">
    <source>
        <dbReference type="ARBA" id="ARBA00022737"/>
    </source>
</evidence>
<evidence type="ECO:0000256" key="2">
    <source>
        <dbReference type="ARBA" id="ARBA00022527"/>
    </source>
</evidence>
<dbReference type="Gene3D" id="2.130.10.10">
    <property type="entry name" value="YVTN repeat-like/Quinoprotein amine dehydrogenase"/>
    <property type="match status" value="2"/>
</dbReference>
<dbReference type="InterPro" id="IPR008266">
    <property type="entry name" value="Tyr_kinase_AS"/>
</dbReference>
<keyword evidence="4" id="KW-0808">Transferase</keyword>
<dbReference type="Proteomes" id="UP000837801">
    <property type="component" value="Unassembled WGS sequence"/>
</dbReference>
<dbReference type="InterPro" id="IPR036322">
    <property type="entry name" value="WD40_repeat_dom_sf"/>
</dbReference>
<dbReference type="EC" id="2.7.11.1" evidence="1"/>
<sequence>MGAKLSLLAPSAPTIAISSYIDILNSIQYIEVVNNSRFLKTIKAIDQKSGCLIVIKILIKPSNASYTLNLQDVTELIVKESSLLAAASTDSKKLSNVLPWSNIIETDRAGYLIRQHCKTNLYDRLSIRPFLQPIEKLFLMYQMLKTIDELHQLKIHHGDLRLENFLVTSWNWLMLTDFASYIKPTYIPEDNPNQFSFFFDSSDRRVCYLAPERFYNSSTTKASKLINNYDEEGKFVGKDTVTNAMDYFSLGCVIAELFLEGDAIFTLSSLFKYIKGEYIPDLSRIQPPGVREIITKLISIDPKDRPSSCHSILEDYKGTLFPDFFDGFLYDFMAEINSNELFIVPTGNDNISPSDLKIDFIYANFDKISKNLNYQYKEDVGVDGNDEEILPLRLSLPGMPPHYKIKSTEELGNTQGDESSLIIINVVYSLIKSLKRPSSKLKACELILALSERINDECKLDRSLPYLCFLLDEYLETSSTNNFASISVESTENSGVVYSEGASSNIAAFALKSISTLLLSCSSITPLNALIFPQYLIPKLTALLKSPHMHKEEKIFIKIAIAHCLPCLANCAKKFWLLSKDFKNNSMSPTALENPSQDDEYNTFNMSRDRLDSDFEILTSTILSDSNSLVKLNLISNILPLCQFFGIEKTNNLILPHILTFLNDSDTKLRLAFLDCLLTLGPIIGVLSFEQYLLPLLIQTLCDSELFVILKVLEIFNKVIKDKLINPKSEFNALSVYNEILTNCLHLVLHPNEWVRQSVLNIILSVSDNLSNADRYCFLFPLIKTYLSYDIARFDWNVLYPCLTRPVTKPVFDLAVTWSLNATNKSLFWSLSASKEINLAHNLKNANSSYLHATSLGMSVYAPSADVVFKNSNGKNSTVPLSPEDKQWLFKLKSVGLEHKDLWKIFMLRNFIYTYSKKRSVASNLAQGSKFELINHADLIPRNIFFELCYKSEPIAKTSTSETKYYPTSGKDESDISNNGNDHILANSGEVVGRRESNSLVLPNFGRVKASVQTVQANVFGELESSSHEATGLGNHSHHHHVHSTKDVNSTHKVFSVNNHNVITANMRHSYTGNNPFMLNYLNSIEFKPSFKSFSEFGPIIRKKRGSVSKRTSEGGDPFEEHTNILKGTCISQINTNTTIDIDSINALAICDSSEFFVTGSDSGLLRIWDITKLERNTMAKSANLILNLDSSITCIKFIPKRYAFAVSTEDGFVRIYKVEVSRGNSKNQSQSNKILKYTKCVLIREFQLNVSESGYCLSLDYMINDNNAVLIGVTSSSKIVGFDILKMEKVLDLQNSLFLGIPSTFIVDSTYCWLLLGTNKGNLCLWDLRFEMLLRSWSVNTGRDDIEGGEGISKVSSPIKKLVGIVGNNIKKQHSHLQKDSKSDNNATFTAFAMIGGTGNSDVSVWDIPSFTCRQVFSSQTPNPRVKLYNLEQTDVSIDTEISKLVLDVDLDFDLNVRHVDPSMTYLGAVHMGTSEEELLVTATADKRIIVWDIQDPEKSMSLNSEDESVHFTNNIVNSSLSLINERFFKRDALSSATNTTTPEVIPRHQDVITGIELCQAPTRLLISTDRNGFIHLYQ</sequence>
<keyword evidence="7 15" id="KW-0418">Kinase</keyword>
<evidence type="ECO:0000256" key="13">
    <source>
        <dbReference type="SAM" id="MobiDB-lite"/>
    </source>
</evidence>
<dbReference type="GO" id="GO:0034271">
    <property type="term" value="C:phosphatidylinositol 3-kinase complex, class III, type I"/>
    <property type="evidence" value="ECO:0007669"/>
    <property type="project" value="TreeGrafter"/>
</dbReference>
<dbReference type="InterPro" id="IPR000719">
    <property type="entry name" value="Prot_kinase_dom"/>
</dbReference>
<keyword evidence="3 12" id="KW-0853">WD repeat</keyword>
<evidence type="ECO:0000256" key="11">
    <source>
        <dbReference type="PROSITE-ProRule" id="PRU00103"/>
    </source>
</evidence>
<reference evidence="15" key="1">
    <citation type="submission" date="2022-03" db="EMBL/GenBank/DDBJ databases">
        <authorList>
            <person name="Legras J.-L."/>
            <person name="Devillers H."/>
            <person name="Grondin C."/>
        </authorList>
    </citation>
    <scope>NUCLEOTIDE SEQUENCE</scope>
    <source>
        <strain evidence="15">CLIB 1423</strain>
    </source>
</reference>
<evidence type="ECO:0000313" key="16">
    <source>
        <dbReference type="Proteomes" id="UP000837801"/>
    </source>
</evidence>
<evidence type="ECO:0000256" key="3">
    <source>
        <dbReference type="ARBA" id="ARBA00022574"/>
    </source>
</evidence>
<comment type="catalytic activity">
    <reaction evidence="10">
        <text>L-seryl-[protein] + ATP = O-phospho-L-seryl-[protein] + ADP + H(+)</text>
        <dbReference type="Rhea" id="RHEA:17989"/>
        <dbReference type="Rhea" id="RHEA-COMP:9863"/>
        <dbReference type="Rhea" id="RHEA-COMP:11604"/>
        <dbReference type="ChEBI" id="CHEBI:15378"/>
        <dbReference type="ChEBI" id="CHEBI:29999"/>
        <dbReference type="ChEBI" id="CHEBI:30616"/>
        <dbReference type="ChEBI" id="CHEBI:83421"/>
        <dbReference type="ChEBI" id="CHEBI:456216"/>
        <dbReference type="EC" id="2.7.11.1"/>
    </reaction>
</comment>
<feature type="repeat" description="HEAT" evidence="11">
    <location>
        <begin position="654"/>
        <end position="692"/>
    </location>
</feature>
<dbReference type="PROSITE" id="PS50077">
    <property type="entry name" value="HEAT_REPEAT"/>
    <property type="match status" value="1"/>
</dbReference>
<dbReference type="InterPro" id="IPR011989">
    <property type="entry name" value="ARM-like"/>
</dbReference>
<dbReference type="SMART" id="SM00320">
    <property type="entry name" value="WD40"/>
    <property type="match status" value="4"/>
</dbReference>
<dbReference type="GO" id="GO:0034272">
    <property type="term" value="C:phosphatidylinositol 3-kinase complex, class III, type II"/>
    <property type="evidence" value="ECO:0007669"/>
    <property type="project" value="TreeGrafter"/>
</dbReference>
<dbReference type="PROSITE" id="PS50082">
    <property type="entry name" value="WD_REPEATS_2"/>
    <property type="match status" value="2"/>
</dbReference>
<feature type="domain" description="Protein kinase" evidence="14">
    <location>
        <begin position="27"/>
        <end position="325"/>
    </location>
</feature>
<keyword evidence="5" id="KW-0677">Repeat</keyword>
<dbReference type="GO" id="GO:0016236">
    <property type="term" value="P:macroautophagy"/>
    <property type="evidence" value="ECO:0007669"/>
    <property type="project" value="InterPro"/>
</dbReference>
<dbReference type="GO" id="GO:0005524">
    <property type="term" value="F:ATP binding"/>
    <property type="evidence" value="ECO:0007669"/>
    <property type="project" value="InterPro"/>
</dbReference>
<evidence type="ECO:0000256" key="6">
    <source>
        <dbReference type="ARBA" id="ARBA00022741"/>
    </source>
</evidence>
<dbReference type="SUPFAM" id="SSF56112">
    <property type="entry name" value="Protein kinase-like (PK-like)"/>
    <property type="match status" value="1"/>
</dbReference>
<feature type="region of interest" description="Disordered" evidence="13">
    <location>
        <begin position="1028"/>
        <end position="1048"/>
    </location>
</feature>
<dbReference type="InterPro" id="IPR015943">
    <property type="entry name" value="WD40/YVTN_repeat-like_dom_sf"/>
</dbReference>
<keyword evidence="16" id="KW-1185">Reference proteome</keyword>
<dbReference type="GO" id="GO:0005770">
    <property type="term" value="C:late endosome"/>
    <property type="evidence" value="ECO:0007669"/>
    <property type="project" value="TreeGrafter"/>
</dbReference>
<dbReference type="Pfam" id="PF00400">
    <property type="entry name" value="WD40"/>
    <property type="match status" value="1"/>
</dbReference>
<dbReference type="EMBL" id="CAKXYY010000001">
    <property type="protein sequence ID" value="CAH2350398.1"/>
    <property type="molecule type" value="Genomic_DNA"/>
</dbReference>
<evidence type="ECO:0000259" key="14">
    <source>
        <dbReference type="PROSITE" id="PS50011"/>
    </source>
</evidence>
<dbReference type="InterPro" id="IPR001680">
    <property type="entry name" value="WD40_rpt"/>
</dbReference>